<proteinExistence type="predicted"/>
<accession>A0A074Z2V8</accession>
<dbReference type="KEGG" id="ovi:T265_11469"/>
<sequence>MSNAATHLRQGGPCSGRIAGSKTRCCVEMQVHLSSVGRWNVPNGRQIKFQGSACPKMVLTEQLFRDPGSRLAAGSGLEGRQASKNGKKISTAASHVCANRLQLGQKMQTFPNSLPSLKDFQQAVIAWKF</sequence>
<dbReference type="EMBL" id="KL597127">
    <property type="protein sequence ID" value="KER19857.1"/>
    <property type="molecule type" value="Genomic_DNA"/>
</dbReference>
<keyword evidence="2" id="KW-1185">Reference proteome</keyword>
<reference evidence="1 2" key="1">
    <citation type="submission" date="2013-11" db="EMBL/GenBank/DDBJ databases">
        <title>Opisthorchis viverrini - life in the bile duct.</title>
        <authorList>
            <person name="Young N.D."/>
            <person name="Nagarajan N."/>
            <person name="Lin S.J."/>
            <person name="Korhonen P.K."/>
            <person name="Jex A.R."/>
            <person name="Hall R.S."/>
            <person name="Safavi-Hemami H."/>
            <person name="Kaewkong W."/>
            <person name="Bertrand D."/>
            <person name="Gao S."/>
            <person name="Seet Q."/>
            <person name="Wongkham S."/>
            <person name="Teh B.T."/>
            <person name="Wongkham C."/>
            <person name="Intapan P.M."/>
            <person name="Maleewong W."/>
            <person name="Yang X."/>
            <person name="Hu M."/>
            <person name="Wang Z."/>
            <person name="Hofmann A."/>
            <person name="Sternberg P.W."/>
            <person name="Tan P."/>
            <person name="Wang J."/>
            <person name="Gasser R.B."/>
        </authorList>
    </citation>
    <scope>NUCLEOTIDE SEQUENCE [LARGE SCALE GENOMIC DNA]</scope>
</reference>
<organism evidence="1 2">
    <name type="scientific">Opisthorchis viverrini</name>
    <name type="common">Southeast Asian liver fluke</name>
    <dbReference type="NCBI Taxonomy" id="6198"/>
    <lineage>
        <taxon>Eukaryota</taxon>
        <taxon>Metazoa</taxon>
        <taxon>Spiralia</taxon>
        <taxon>Lophotrochozoa</taxon>
        <taxon>Platyhelminthes</taxon>
        <taxon>Trematoda</taxon>
        <taxon>Digenea</taxon>
        <taxon>Opisthorchiida</taxon>
        <taxon>Opisthorchiata</taxon>
        <taxon>Opisthorchiidae</taxon>
        <taxon>Opisthorchis</taxon>
    </lineage>
</organism>
<gene>
    <name evidence="1" type="ORF">T265_11469</name>
</gene>
<protein>
    <submittedName>
        <fullName evidence="1">Uncharacterized protein</fullName>
    </submittedName>
</protein>
<dbReference type="CTD" id="20325637"/>
<evidence type="ECO:0000313" key="1">
    <source>
        <dbReference type="EMBL" id="KER19857.1"/>
    </source>
</evidence>
<name>A0A074Z2V8_OPIVI</name>
<dbReference type="RefSeq" id="XP_009176399.1">
    <property type="nucleotide sequence ID" value="XM_009178135.1"/>
</dbReference>
<dbReference type="Proteomes" id="UP000054324">
    <property type="component" value="Unassembled WGS sequence"/>
</dbReference>
<evidence type="ECO:0000313" key="2">
    <source>
        <dbReference type="Proteomes" id="UP000054324"/>
    </source>
</evidence>
<dbReference type="AlphaFoldDB" id="A0A074Z2V8"/>
<dbReference type="GeneID" id="20325637"/>